<dbReference type="AlphaFoldDB" id="X1UN01"/>
<sequence>MADYESQEARIEAILGDYEDLEVIDDCVERFYRHLAASLQLPCEVTGIEDFRWEEFYVFGPGDPEEYEELRRTQPSYEDIYDLLAIEKDVVSEWMMFSGDDLGAHVRRKSDGKGLLQKPPIFAGRKRHHKSFRNPSCESTGAMYRYLSGSFSIISSVSCSISSSPSSNCTMISPVCRSRYPGT</sequence>
<organism evidence="1">
    <name type="scientific">marine sediment metagenome</name>
    <dbReference type="NCBI Taxonomy" id="412755"/>
    <lineage>
        <taxon>unclassified sequences</taxon>
        <taxon>metagenomes</taxon>
        <taxon>ecological metagenomes</taxon>
    </lineage>
</organism>
<protein>
    <submittedName>
        <fullName evidence="1">Uncharacterized protein</fullName>
    </submittedName>
</protein>
<feature type="non-terminal residue" evidence="1">
    <location>
        <position position="183"/>
    </location>
</feature>
<dbReference type="EMBL" id="BARW01036569">
    <property type="protein sequence ID" value="GAJ18894.1"/>
    <property type="molecule type" value="Genomic_DNA"/>
</dbReference>
<accession>X1UN01</accession>
<gene>
    <name evidence="1" type="ORF">S12H4_56727</name>
</gene>
<name>X1UN01_9ZZZZ</name>
<evidence type="ECO:0000313" key="1">
    <source>
        <dbReference type="EMBL" id="GAJ18894.1"/>
    </source>
</evidence>
<reference evidence="1" key="1">
    <citation type="journal article" date="2014" name="Front. Microbiol.">
        <title>High frequency of phylogenetically diverse reductive dehalogenase-homologous genes in deep subseafloor sedimentary metagenomes.</title>
        <authorList>
            <person name="Kawai M."/>
            <person name="Futagami T."/>
            <person name="Toyoda A."/>
            <person name="Takaki Y."/>
            <person name="Nishi S."/>
            <person name="Hori S."/>
            <person name="Arai W."/>
            <person name="Tsubouchi T."/>
            <person name="Morono Y."/>
            <person name="Uchiyama I."/>
            <person name="Ito T."/>
            <person name="Fujiyama A."/>
            <person name="Inagaki F."/>
            <person name="Takami H."/>
        </authorList>
    </citation>
    <scope>NUCLEOTIDE SEQUENCE</scope>
    <source>
        <strain evidence="1">Expedition CK06-06</strain>
    </source>
</reference>
<proteinExistence type="predicted"/>
<comment type="caution">
    <text evidence="1">The sequence shown here is derived from an EMBL/GenBank/DDBJ whole genome shotgun (WGS) entry which is preliminary data.</text>
</comment>